<dbReference type="PANTHER" id="PTHR46481">
    <property type="entry name" value="ZINC FINGER BED DOMAIN-CONTAINING PROTEIN 4"/>
    <property type="match status" value="1"/>
</dbReference>
<gene>
    <name evidence="11" type="ORF">ILUMI_09389</name>
</gene>
<dbReference type="InterPro" id="IPR036236">
    <property type="entry name" value="Znf_C2H2_sf"/>
</dbReference>
<dbReference type="InterPro" id="IPR003656">
    <property type="entry name" value="Znf_BED"/>
</dbReference>
<organism evidence="11 12">
    <name type="scientific">Ignelater luminosus</name>
    <name type="common">Cucubano</name>
    <name type="synonym">Pyrophorus luminosus</name>
    <dbReference type="NCBI Taxonomy" id="2038154"/>
    <lineage>
        <taxon>Eukaryota</taxon>
        <taxon>Metazoa</taxon>
        <taxon>Ecdysozoa</taxon>
        <taxon>Arthropoda</taxon>
        <taxon>Hexapoda</taxon>
        <taxon>Insecta</taxon>
        <taxon>Pterygota</taxon>
        <taxon>Neoptera</taxon>
        <taxon>Endopterygota</taxon>
        <taxon>Coleoptera</taxon>
        <taxon>Polyphaga</taxon>
        <taxon>Elateriformia</taxon>
        <taxon>Elateroidea</taxon>
        <taxon>Elateridae</taxon>
        <taxon>Agrypninae</taxon>
        <taxon>Pyrophorini</taxon>
        <taxon>Ignelater</taxon>
    </lineage>
</organism>
<proteinExistence type="predicted"/>
<dbReference type="GO" id="GO:0046983">
    <property type="term" value="F:protein dimerization activity"/>
    <property type="evidence" value="ECO:0007669"/>
    <property type="project" value="InterPro"/>
</dbReference>
<dbReference type="EMBL" id="VTPC01004746">
    <property type="protein sequence ID" value="KAF2896786.1"/>
    <property type="molecule type" value="Genomic_DNA"/>
</dbReference>
<evidence type="ECO:0000256" key="8">
    <source>
        <dbReference type="ARBA" id="ARBA00023242"/>
    </source>
</evidence>
<dbReference type="Pfam" id="PF02892">
    <property type="entry name" value="zf-BED"/>
    <property type="match status" value="1"/>
</dbReference>
<dbReference type="PROSITE" id="PS50808">
    <property type="entry name" value="ZF_BED"/>
    <property type="match status" value="1"/>
</dbReference>
<keyword evidence="8" id="KW-0539">Nucleus</keyword>
<dbReference type="InterPro" id="IPR052035">
    <property type="entry name" value="ZnF_BED_domain_contain"/>
</dbReference>
<dbReference type="OrthoDB" id="6600430at2759"/>
<accession>A0A8K0D3Y7</accession>
<comment type="caution">
    <text evidence="11">The sequence shown here is derived from an EMBL/GenBank/DDBJ whole genome shotgun (WGS) entry which is preliminary data.</text>
</comment>
<keyword evidence="4" id="KW-0862">Zinc</keyword>
<dbReference type="PANTHER" id="PTHR46481:SF10">
    <property type="entry name" value="ZINC FINGER BED DOMAIN-CONTAINING PROTEIN 39"/>
    <property type="match status" value="1"/>
</dbReference>
<evidence type="ECO:0000256" key="3">
    <source>
        <dbReference type="ARBA" id="ARBA00022771"/>
    </source>
</evidence>
<evidence type="ECO:0000256" key="9">
    <source>
        <dbReference type="PROSITE-ProRule" id="PRU00027"/>
    </source>
</evidence>
<dbReference type="SUPFAM" id="SSF53098">
    <property type="entry name" value="Ribonuclease H-like"/>
    <property type="match status" value="1"/>
</dbReference>
<dbReference type="GO" id="GO:0003677">
    <property type="term" value="F:DNA binding"/>
    <property type="evidence" value="ECO:0007669"/>
    <property type="project" value="UniProtKB-KW"/>
</dbReference>
<evidence type="ECO:0000256" key="6">
    <source>
        <dbReference type="ARBA" id="ARBA00023125"/>
    </source>
</evidence>
<dbReference type="InterPro" id="IPR008906">
    <property type="entry name" value="HATC_C_dom"/>
</dbReference>
<feature type="domain" description="BED-type" evidence="10">
    <location>
        <begin position="4"/>
        <end position="49"/>
    </location>
</feature>
<evidence type="ECO:0000256" key="5">
    <source>
        <dbReference type="ARBA" id="ARBA00023015"/>
    </source>
</evidence>
<keyword evidence="7" id="KW-0804">Transcription</keyword>
<sequence>MASRKRSEVGSFFEQMPDNKAKCNFCSQILSFKGGSTYNLTRHLKNKHPHSVGVESDTKENELILRMQKKQQALLQDLTASKRRIHLQKKIFQFQDDINFQLMQTIVKNYLPFQIVESDYFKKFVNELNPGYQLPSRKTVSKVLLPQYYNMTKERVFNKLKTAEAICLTTDGWTSVANESYLAVTAHFLNKANDLQSVLLECYKYTDSHTAVNLSEELQRIVENWQIKERIVAVVSDNAANIVAAIKRTEWKHIPCFAHTVNLIIRSSLDTIRPIRQKVKNLVEFFKRSPQASEKLHQMQKQLGKPELRVKQDVVTRWNSTYDTFKRIIEIKEALMSKCVAIFKDVTEEISAEKEVTISKVIIFSAALVKYCNKFSKDNQILPDIIKKLIESLQASSHKRFHNIEYNKTFAEATLIDPRFKKYGFSDNRAFETVKQNLVNYVTNLNTLSMPSSTSENETRVKNSLVPHSTLWEAFDETVSNVVSNSNPTASGIIEIEKFLEEPLLPRTSNPFLWWEERKMVYPRLYTLMQKRLCIIATSVPSERIFSKAGQTIVEKRSKLSGNKVSMLLFLNVNL</sequence>
<dbReference type="AlphaFoldDB" id="A0A8K0D3Y7"/>
<evidence type="ECO:0000256" key="4">
    <source>
        <dbReference type="ARBA" id="ARBA00022833"/>
    </source>
</evidence>
<evidence type="ECO:0000256" key="1">
    <source>
        <dbReference type="ARBA" id="ARBA00004123"/>
    </source>
</evidence>
<dbReference type="SUPFAM" id="SSF140996">
    <property type="entry name" value="Hermes dimerisation domain"/>
    <property type="match status" value="1"/>
</dbReference>
<keyword evidence="2" id="KW-0479">Metal-binding</keyword>
<reference evidence="11" key="1">
    <citation type="submission" date="2019-08" db="EMBL/GenBank/DDBJ databases">
        <title>The genome of the North American firefly Photinus pyralis.</title>
        <authorList>
            <consortium name="Photinus pyralis genome working group"/>
            <person name="Fallon T.R."/>
            <person name="Sander Lower S.E."/>
            <person name="Weng J.-K."/>
        </authorList>
    </citation>
    <scope>NUCLEOTIDE SEQUENCE</scope>
    <source>
        <strain evidence="11">TRF0915ILg1</strain>
        <tissue evidence="11">Whole body</tissue>
    </source>
</reference>
<comment type="subcellular location">
    <subcellularLocation>
        <location evidence="1">Nucleus</location>
    </subcellularLocation>
</comment>
<dbReference type="Pfam" id="PF05699">
    <property type="entry name" value="Dimer_Tnp_hAT"/>
    <property type="match status" value="1"/>
</dbReference>
<name>A0A8K0D3Y7_IGNLU</name>
<evidence type="ECO:0000259" key="10">
    <source>
        <dbReference type="PROSITE" id="PS50808"/>
    </source>
</evidence>
<dbReference type="SMART" id="SM00614">
    <property type="entry name" value="ZnF_BED"/>
    <property type="match status" value="1"/>
</dbReference>
<dbReference type="GO" id="GO:0009791">
    <property type="term" value="P:post-embryonic development"/>
    <property type="evidence" value="ECO:0007669"/>
    <property type="project" value="UniProtKB-ARBA"/>
</dbReference>
<evidence type="ECO:0000313" key="11">
    <source>
        <dbReference type="EMBL" id="KAF2896786.1"/>
    </source>
</evidence>
<evidence type="ECO:0000256" key="2">
    <source>
        <dbReference type="ARBA" id="ARBA00022723"/>
    </source>
</evidence>
<evidence type="ECO:0000313" key="12">
    <source>
        <dbReference type="Proteomes" id="UP000801492"/>
    </source>
</evidence>
<keyword evidence="3 9" id="KW-0863">Zinc-finger</keyword>
<evidence type="ECO:0000256" key="7">
    <source>
        <dbReference type="ARBA" id="ARBA00023163"/>
    </source>
</evidence>
<protein>
    <recommendedName>
        <fullName evidence="10">BED-type domain-containing protein</fullName>
    </recommendedName>
</protein>
<keyword evidence="5" id="KW-0805">Transcription regulation</keyword>
<dbReference type="Proteomes" id="UP000801492">
    <property type="component" value="Unassembled WGS sequence"/>
</dbReference>
<keyword evidence="12" id="KW-1185">Reference proteome</keyword>
<dbReference type="GO" id="GO:0005634">
    <property type="term" value="C:nucleus"/>
    <property type="evidence" value="ECO:0007669"/>
    <property type="project" value="UniProtKB-SubCell"/>
</dbReference>
<dbReference type="SUPFAM" id="SSF57667">
    <property type="entry name" value="beta-beta-alpha zinc fingers"/>
    <property type="match status" value="1"/>
</dbReference>
<dbReference type="GO" id="GO:0008270">
    <property type="term" value="F:zinc ion binding"/>
    <property type="evidence" value="ECO:0007669"/>
    <property type="project" value="UniProtKB-KW"/>
</dbReference>
<dbReference type="InterPro" id="IPR012337">
    <property type="entry name" value="RNaseH-like_sf"/>
</dbReference>
<keyword evidence="6" id="KW-0238">DNA-binding</keyword>